<dbReference type="InterPro" id="IPR000601">
    <property type="entry name" value="PKD_dom"/>
</dbReference>
<comment type="caution">
    <text evidence="3">The sequence shown here is derived from an EMBL/GenBank/DDBJ whole genome shotgun (WGS) entry which is preliminary data.</text>
</comment>
<accession>A0ABX0FE01</accession>
<dbReference type="InterPro" id="IPR054110">
    <property type="entry name" value="EndoD-like_D2"/>
</dbReference>
<dbReference type="RefSeq" id="WP_166279577.1">
    <property type="nucleotide sequence ID" value="NZ_JAAFGS010000013.1"/>
</dbReference>
<dbReference type="Pfam" id="PF03644">
    <property type="entry name" value="Glyco_hydro_85"/>
    <property type="match status" value="1"/>
</dbReference>
<dbReference type="Gene3D" id="2.60.120.260">
    <property type="entry name" value="Galactose-binding domain-like"/>
    <property type="match status" value="2"/>
</dbReference>
<evidence type="ECO:0000259" key="2">
    <source>
        <dbReference type="PROSITE" id="PS50093"/>
    </source>
</evidence>
<protein>
    <submittedName>
        <fullName evidence="3">PKD domain-containing protein</fullName>
    </submittedName>
</protein>
<gene>
    <name evidence="3" type="ORF">GYN08_22290</name>
</gene>
<dbReference type="InterPro" id="IPR005201">
    <property type="entry name" value="TIM_ENGase"/>
</dbReference>
<dbReference type="PANTHER" id="PTHR13246:SF1">
    <property type="entry name" value="CYTOSOLIC ENDO-BETA-N-ACETYLGLUCOSAMINIDASE"/>
    <property type="match status" value="1"/>
</dbReference>
<feature type="domain" description="F5/8 type C" evidence="1">
    <location>
        <begin position="788"/>
        <end position="933"/>
    </location>
</feature>
<evidence type="ECO:0000259" key="1">
    <source>
        <dbReference type="PROSITE" id="PS50022"/>
    </source>
</evidence>
<sequence>MKTKRRKPALNVGKSSGSKFADSKLTLKPVWKKTLGTAAVALLAFSALSFGREAEAAQPHSSYWYPNTLLEWSPSSDPDAPFNRGSIPLQAKRIQGAPVNPNADKDAQVIALSAMYPSTSGAPSQGSDVFHTYAFGFWQYVDKLVMWGGSAGEGIILPPSADVIDAAHKNGVPVYGTVFLPQTEHGGKIQWMRDMLKKDSDGTFPVADKLIESARYYGFDGWFINQETQGGTAQDAADMQDFLKYLQQIKDPDMEILWYDSMIESGPIRWQGALNGQNDGFFQQGGQTVSDAMFLDFRWQSSSYLPAFRSSPAAAEALGRSPYDLFAGIDVEANGYNGRYNWPELFPAGGAPMSLGLYRPDWAFKNSSTQEEFLEKDETFWTGPAGDPSRAAAIDPANPYAWRGIAADIADKSVVTGPEFITHFGTGNGRLFAVNGEIVREREWSSRSLQDILPTWRWMIRSEGDGKALEPSLDFERAYYGGSSLKVEGGLVKGASTTVNLYRTQIPVEKTMEISAVVNESSKNASVQIGVSFAEAPNDYVFLEPKNWQSAGKDKSWQRGSVKLNAYKGRTIAGIALKFGGKAGDETYRANIGELAVRTVSDNARKPDAVTGLAVTDNDFRDGIYGDARLKWNAPAAGESAAFYRVYREKANGARELVGETPNTVYYVPELRRAEGEEETTLIVAPVNRHYEAGKESRVSFEWPAYPAPQAGFEADRTLIAPGETVRFADRSSEVTTEWSWSFPGGAPSSSGERNPSVVYNEPGEYEVTLIAKNRVGEDTLTRRMITVTEEAAGGVTDLARGADVTASGFTNANEAPPMAVDGDDKTKWCAVGDGPHTLTVDLGEARKISEFVLKHAETGGEPAAFNTRAFTLRISDDGENWTDAVKVTDNASGLSKHAIPLTSARYVRLVVDKPTQGGDTAARIYALEVMGLE</sequence>
<dbReference type="CDD" id="cd00146">
    <property type="entry name" value="PKD"/>
    <property type="match status" value="1"/>
</dbReference>
<dbReference type="SMART" id="SM00231">
    <property type="entry name" value="FA58C"/>
    <property type="match status" value="1"/>
</dbReference>
<dbReference type="PROSITE" id="PS50022">
    <property type="entry name" value="FA58C_3"/>
    <property type="match status" value="1"/>
</dbReference>
<dbReference type="Gene3D" id="3.20.20.80">
    <property type="entry name" value="Glycosidases"/>
    <property type="match status" value="1"/>
</dbReference>
<dbReference type="InterPro" id="IPR013783">
    <property type="entry name" value="Ig-like_fold"/>
</dbReference>
<dbReference type="PANTHER" id="PTHR13246">
    <property type="entry name" value="ENDO BETA N-ACETYLGLUCOSAMINIDASE"/>
    <property type="match status" value="1"/>
</dbReference>
<dbReference type="Pfam" id="PF21910">
    <property type="entry name" value="GH85_C"/>
    <property type="match status" value="1"/>
</dbReference>
<dbReference type="InterPro" id="IPR035986">
    <property type="entry name" value="PKD_dom_sf"/>
</dbReference>
<evidence type="ECO:0000313" key="4">
    <source>
        <dbReference type="Proteomes" id="UP000800303"/>
    </source>
</evidence>
<dbReference type="InterPro" id="IPR022409">
    <property type="entry name" value="PKD/Chitinase_dom"/>
</dbReference>
<dbReference type="SMART" id="SM00089">
    <property type="entry name" value="PKD"/>
    <property type="match status" value="1"/>
</dbReference>
<dbReference type="CDD" id="cd06547">
    <property type="entry name" value="GH85_ENGase"/>
    <property type="match status" value="1"/>
</dbReference>
<dbReference type="Pfam" id="PF00801">
    <property type="entry name" value="PKD"/>
    <property type="match status" value="1"/>
</dbReference>
<evidence type="ECO:0000313" key="3">
    <source>
        <dbReference type="EMBL" id="NGZ78026.1"/>
    </source>
</evidence>
<dbReference type="Pfam" id="PF00754">
    <property type="entry name" value="F5_F8_type_C"/>
    <property type="match status" value="1"/>
</dbReference>
<name>A0ABX0FE01_9BACL</name>
<feature type="domain" description="PKD" evidence="2">
    <location>
        <begin position="709"/>
        <end position="795"/>
    </location>
</feature>
<dbReference type="SUPFAM" id="SSF49785">
    <property type="entry name" value="Galactose-binding domain-like"/>
    <property type="match status" value="1"/>
</dbReference>
<proteinExistence type="predicted"/>
<reference evidence="3 4" key="1">
    <citation type="submission" date="2020-01" db="EMBL/GenBank/DDBJ databases">
        <title>Polyphasic characterisation and genomic insights into a novel alkali tolerant bacterium VR-M41.</title>
        <authorList>
            <person name="Vemuluri V.R."/>
        </authorList>
    </citation>
    <scope>NUCLEOTIDE SEQUENCE [LARGE SCALE GENOMIC DNA]</scope>
    <source>
        <strain evidence="3 4">VR-M41</strain>
    </source>
</reference>
<dbReference type="InterPro" id="IPR008979">
    <property type="entry name" value="Galactose-bd-like_sf"/>
</dbReference>
<dbReference type="InterPro" id="IPR000421">
    <property type="entry name" value="FA58C"/>
</dbReference>
<dbReference type="Proteomes" id="UP000800303">
    <property type="component" value="Unassembled WGS sequence"/>
</dbReference>
<dbReference type="EMBL" id="JAAFGS010000013">
    <property type="protein sequence ID" value="NGZ78026.1"/>
    <property type="molecule type" value="Genomic_DNA"/>
</dbReference>
<dbReference type="PROSITE" id="PS50093">
    <property type="entry name" value="PKD"/>
    <property type="match status" value="1"/>
</dbReference>
<dbReference type="SUPFAM" id="SSF49299">
    <property type="entry name" value="PKD domain"/>
    <property type="match status" value="1"/>
</dbReference>
<organism evidence="3 4">
    <name type="scientific">Saccharibacillus alkalitolerans</name>
    <dbReference type="NCBI Taxonomy" id="2705290"/>
    <lineage>
        <taxon>Bacteria</taxon>
        <taxon>Bacillati</taxon>
        <taxon>Bacillota</taxon>
        <taxon>Bacilli</taxon>
        <taxon>Bacillales</taxon>
        <taxon>Paenibacillaceae</taxon>
        <taxon>Saccharibacillus</taxon>
    </lineage>
</organism>
<keyword evidence="4" id="KW-1185">Reference proteome</keyword>
<dbReference type="InterPro" id="IPR032979">
    <property type="entry name" value="ENGase"/>
</dbReference>
<dbReference type="Gene3D" id="2.60.40.10">
    <property type="entry name" value="Immunoglobulins"/>
    <property type="match status" value="2"/>
</dbReference>